<sequence>MTLKRLLNKKLRKLDISSRELSELKLELLDTAEEMKKDFLNEGFSEKEANEKVINTLQIDELINSTKESYLKANLINTRILSSLFLGIYTIFILICISNTTNGGGYLSKGAYLPFKFLYNLFNSNKPLLDNVFVLDQLFILLLFIPFGILIPIVINKYNSLKPSLIIFLLFNVIISLLHFYSFNFDLTIFRIISSILGFYIIKILKIKRKNEA</sequence>
<evidence type="ECO:0008006" key="4">
    <source>
        <dbReference type="Google" id="ProtNLM"/>
    </source>
</evidence>
<name>A0AAV3BN17_CLOPF</name>
<proteinExistence type="predicted"/>
<organism evidence="2 3">
    <name type="scientific">Clostridium perfringens B str. ATCC 3626</name>
    <dbReference type="NCBI Taxonomy" id="451754"/>
    <lineage>
        <taxon>Bacteria</taxon>
        <taxon>Bacillati</taxon>
        <taxon>Bacillota</taxon>
        <taxon>Clostridia</taxon>
        <taxon>Eubacteriales</taxon>
        <taxon>Clostridiaceae</taxon>
        <taxon>Clostridium</taxon>
    </lineage>
</organism>
<evidence type="ECO:0000313" key="2">
    <source>
        <dbReference type="EMBL" id="EDT23251.1"/>
    </source>
</evidence>
<feature type="transmembrane region" description="Helical" evidence="1">
    <location>
        <begin position="165"/>
        <end position="182"/>
    </location>
</feature>
<feature type="transmembrane region" description="Helical" evidence="1">
    <location>
        <begin position="132"/>
        <end position="153"/>
    </location>
</feature>
<protein>
    <recommendedName>
        <fullName evidence="4">DUF1700 domain-containing protein</fullName>
    </recommendedName>
</protein>
<dbReference type="AlphaFoldDB" id="A0AAV3BN17"/>
<reference evidence="2 3" key="1">
    <citation type="submission" date="2007-07" db="EMBL/GenBank/DDBJ databases">
        <title>Annotation of Clostridium perfringens B str. ATCC 3626.</title>
        <authorList>
            <person name="Paulsen I."/>
            <person name="Sebastian Y."/>
        </authorList>
    </citation>
    <scope>NUCLEOTIDE SEQUENCE [LARGE SCALE GENOMIC DNA]</scope>
    <source>
        <strain evidence="3">B str. ATCC 3626</strain>
    </source>
</reference>
<feature type="transmembrane region" description="Helical" evidence="1">
    <location>
        <begin position="80"/>
        <end position="100"/>
    </location>
</feature>
<feature type="transmembrane region" description="Helical" evidence="1">
    <location>
        <begin position="188"/>
        <end position="205"/>
    </location>
</feature>
<gene>
    <name evidence="2" type="ORF">AC1_A0134</name>
</gene>
<comment type="caution">
    <text evidence="2">The sequence shown here is derived from an EMBL/GenBank/DDBJ whole genome shotgun (WGS) entry which is preliminary data.</text>
</comment>
<dbReference type="EMBL" id="ABDV01000020">
    <property type="protein sequence ID" value="EDT23251.1"/>
    <property type="molecule type" value="Genomic_DNA"/>
</dbReference>
<keyword evidence="1" id="KW-0472">Membrane</keyword>
<accession>A0AAV3BN17</accession>
<evidence type="ECO:0000256" key="1">
    <source>
        <dbReference type="SAM" id="Phobius"/>
    </source>
</evidence>
<dbReference type="RefSeq" id="WP_003458857.1">
    <property type="nucleotide sequence ID" value="NZ_ABDV01000020.1"/>
</dbReference>
<dbReference type="Proteomes" id="UP000004342">
    <property type="component" value="Unassembled WGS sequence"/>
</dbReference>
<keyword evidence="1" id="KW-0812">Transmembrane</keyword>
<keyword evidence="1" id="KW-1133">Transmembrane helix</keyword>
<evidence type="ECO:0000313" key="3">
    <source>
        <dbReference type="Proteomes" id="UP000004342"/>
    </source>
</evidence>